<comment type="caution">
    <text evidence="1">The sequence shown here is derived from an EMBL/GenBank/DDBJ whole genome shotgun (WGS) entry which is preliminary data.</text>
</comment>
<evidence type="ECO:0000313" key="1">
    <source>
        <dbReference type="EMBL" id="GAA5798132.1"/>
    </source>
</evidence>
<dbReference type="EMBL" id="BAABUJ010000009">
    <property type="protein sequence ID" value="GAA5798132.1"/>
    <property type="molecule type" value="Genomic_DNA"/>
</dbReference>
<sequence>MSCSQQKFRTSLKPAVLDERVVLAVKAIVEQTMEEIIERAIQSCFDKLEGKIVTTIENAIKKELAAQDLRRRVAVYEQYESDFEEFKKLLL</sequence>
<name>A0ABP9XTN7_9FUNG</name>
<evidence type="ECO:0000313" key="2">
    <source>
        <dbReference type="Proteomes" id="UP001476247"/>
    </source>
</evidence>
<keyword evidence="2" id="KW-1185">Reference proteome</keyword>
<dbReference type="Proteomes" id="UP001476247">
    <property type="component" value="Unassembled WGS sequence"/>
</dbReference>
<organism evidence="1 2">
    <name type="scientific">Helicostylum pulchrum</name>
    <dbReference type="NCBI Taxonomy" id="562976"/>
    <lineage>
        <taxon>Eukaryota</taxon>
        <taxon>Fungi</taxon>
        <taxon>Fungi incertae sedis</taxon>
        <taxon>Mucoromycota</taxon>
        <taxon>Mucoromycotina</taxon>
        <taxon>Mucoromycetes</taxon>
        <taxon>Mucorales</taxon>
        <taxon>Mucorineae</taxon>
        <taxon>Mucoraceae</taxon>
        <taxon>Helicostylum</taxon>
    </lineage>
</organism>
<reference evidence="1 2" key="1">
    <citation type="submission" date="2024-04" db="EMBL/GenBank/DDBJ databases">
        <title>genome sequences of Mucor flavus KT1a and Helicostylum pulchrum KT1b strains isolation_sourced from the surface of a dry-aged beef.</title>
        <authorList>
            <person name="Toyotome T."/>
            <person name="Hosono M."/>
            <person name="Torimaru M."/>
            <person name="Fukuda K."/>
            <person name="Mikami N."/>
        </authorList>
    </citation>
    <scope>NUCLEOTIDE SEQUENCE [LARGE SCALE GENOMIC DNA]</scope>
    <source>
        <strain evidence="1 2">KT1b</strain>
    </source>
</reference>
<proteinExistence type="predicted"/>
<protein>
    <submittedName>
        <fullName evidence="1">Uncharacterized protein</fullName>
    </submittedName>
</protein>
<gene>
    <name evidence="1" type="ORF">HPULCUR_003532</name>
</gene>
<accession>A0ABP9XTN7</accession>